<dbReference type="PROSITE" id="PS50280">
    <property type="entry name" value="SET"/>
    <property type="match status" value="1"/>
</dbReference>
<accession>A0ABS3Q8G3</accession>
<evidence type="ECO:0000259" key="1">
    <source>
        <dbReference type="PROSITE" id="PS50280"/>
    </source>
</evidence>
<reference evidence="2 3" key="1">
    <citation type="submission" date="2021-03" db="EMBL/GenBank/DDBJ databases">
        <authorList>
            <person name="Kim M.K."/>
        </authorList>
    </citation>
    <scope>NUCLEOTIDE SEQUENCE [LARGE SCALE GENOMIC DNA]</scope>
    <source>
        <strain evidence="2 3">BT442</strain>
    </source>
</reference>
<dbReference type="SUPFAM" id="SSF82199">
    <property type="entry name" value="SET domain"/>
    <property type="match status" value="1"/>
</dbReference>
<evidence type="ECO:0000313" key="2">
    <source>
        <dbReference type="EMBL" id="MBO2007501.1"/>
    </source>
</evidence>
<keyword evidence="3" id="KW-1185">Reference proteome</keyword>
<dbReference type="Pfam" id="PF00856">
    <property type="entry name" value="SET"/>
    <property type="match status" value="1"/>
</dbReference>
<protein>
    <submittedName>
        <fullName evidence="2">SET domain-containing protein</fullName>
    </submittedName>
</protein>
<feature type="domain" description="SET" evidence="1">
    <location>
        <begin position="4"/>
        <end position="112"/>
    </location>
</feature>
<sequence>MIHPNTELRFISPEIGFGVVATKLIPKGTITWVFDSLDQIISSQTLARLDPLQKVFLEKYSYRDHNGDYVLCGDHARFVNHSFRSSCISTAYNCELAVRDIQPGEDLTDDYGYLNLTEPFDCVPEPGSPRTQALPDDLLHYHAQWDRQLRDAFRSFNRVEQPLLRLLAPEHQQEVLAVAAGEKTMESILSCYYREPEKDLGKNLSS</sequence>
<organism evidence="2 3">
    <name type="scientific">Hymenobacter negativus</name>
    <dbReference type="NCBI Taxonomy" id="2795026"/>
    <lineage>
        <taxon>Bacteria</taxon>
        <taxon>Pseudomonadati</taxon>
        <taxon>Bacteroidota</taxon>
        <taxon>Cytophagia</taxon>
        <taxon>Cytophagales</taxon>
        <taxon>Hymenobacteraceae</taxon>
        <taxon>Hymenobacter</taxon>
    </lineage>
</organism>
<dbReference type="RefSeq" id="WP_208173041.1">
    <property type="nucleotide sequence ID" value="NZ_JAGETZ010000001.1"/>
</dbReference>
<dbReference type="Gene3D" id="2.170.270.10">
    <property type="entry name" value="SET domain"/>
    <property type="match status" value="1"/>
</dbReference>
<comment type="caution">
    <text evidence="2">The sequence shown here is derived from an EMBL/GenBank/DDBJ whole genome shotgun (WGS) entry which is preliminary data.</text>
</comment>
<evidence type="ECO:0000313" key="3">
    <source>
        <dbReference type="Proteomes" id="UP000664369"/>
    </source>
</evidence>
<dbReference type="InterPro" id="IPR001214">
    <property type="entry name" value="SET_dom"/>
</dbReference>
<dbReference type="EMBL" id="JAGETZ010000001">
    <property type="protein sequence ID" value="MBO2007501.1"/>
    <property type="molecule type" value="Genomic_DNA"/>
</dbReference>
<dbReference type="InterPro" id="IPR046341">
    <property type="entry name" value="SET_dom_sf"/>
</dbReference>
<name>A0ABS3Q8G3_9BACT</name>
<proteinExistence type="predicted"/>
<dbReference type="Proteomes" id="UP000664369">
    <property type="component" value="Unassembled WGS sequence"/>
</dbReference>
<gene>
    <name evidence="2" type="ORF">J4E00_00460</name>
</gene>